<feature type="transmembrane region" description="Helical" evidence="5">
    <location>
        <begin position="7"/>
        <end position="40"/>
    </location>
</feature>
<sequence length="157" mass="16586">MEPITLYVTLLLAGFVLIGTEIFIPGGILGICGSVAWISAAVVGAQNFPAPWNMLSAFALLFMGILTFVVWIKYFPKSRVGKSLSLSEDTASYKSHTTDERLPTGAVGEAVSTLRPSGIAKFDGKRIDVVADGEWIEAGQPVKISSTSGGHVSVVKA</sequence>
<dbReference type="InterPro" id="IPR056739">
    <property type="entry name" value="NfeD_membrane"/>
</dbReference>
<keyword evidence="3 5" id="KW-1133">Transmembrane helix</keyword>
<proteinExistence type="predicted"/>
<keyword evidence="9" id="KW-1185">Reference proteome</keyword>
<feature type="transmembrane region" description="Helical" evidence="5">
    <location>
        <begin position="52"/>
        <end position="72"/>
    </location>
</feature>
<dbReference type="Pfam" id="PF01957">
    <property type="entry name" value="NfeD"/>
    <property type="match status" value="1"/>
</dbReference>
<dbReference type="RefSeq" id="WP_136063235.1">
    <property type="nucleotide sequence ID" value="NZ_CAAHFH010000002.1"/>
</dbReference>
<accession>A0A6C2UP02</accession>
<evidence type="ECO:0000313" key="8">
    <source>
        <dbReference type="EMBL" id="VGO21799.1"/>
    </source>
</evidence>
<keyword evidence="4 5" id="KW-0472">Membrane</keyword>
<feature type="domain" description="NfeD integral membrane" evidence="7">
    <location>
        <begin position="7"/>
        <end position="71"/>
    </location>
</feature>
<dbReference type="EMBL" id="CAAHFH010000002">
    <property type="protein sequence ID" value="VGO21799.1"/>
    <property type="molecule type" value="Genomic_DNA"/>
</dbReference>
<dbReference type="GO" id="GO:0005886">
    <property type="term" value="C:plasma membrane"/>
    <property type="evidence" value="ECO:0007669"/>
    <property type="project" value="TreeGrafter"/>
</dbReference>
<dbReference type="Pfam" id="PF24961">
    <property type="entry name" value="NfeD_membrane"/>
    <property type="match status" value="1"/>
</dbReference>
<evidence type="ECO:0000256" key="3">
    <source>
        <dbReference type="ARBA" id="ARBA00022989"/>
    </source>
</evidence>
<name>A0A6C2UP02_9BACT</name>
<evidence type="ECO:0000256" key="5">
    <source>
        <dbReference type="SAM" id="Phobius"/>
    </source>
</evidence>
<organism evidence="8 9">
    <name type="scientific">Pontiella sulfatireligans</name>
    <dbReference type="NCBI Taxonomy" id="2750658"/>
    <lineage>
        <taxon>Bacteria</taxon>
        <taxon>Pseudomonadati</taxon>
        <taxon>Kiritimatiellota</taxon>
        <taxon>Kiritimatiellia</taxon>
        <taxon>Kiritimatiellales</taxon>
        <taxon>Pontiellaceae</taxon>
        <taxon>Pontiella</taxon>
    </lineage>
</organism>
<evidence type="ECO:0000256" key="1">
    <source>
        <dbReference type="ARBA" id="ARBA00004141"/>
    </source>
</evidence>
<evidence type="ECO:0000256" key="4">
    <source>
        <dbReference type="ARBA" id="ARBA00023136"/>
    </source>
</evidence>
<evidence type="ECO:0000259" key="7">
    <source>
        <dbReference type="Pfam" id="PF24961"/>
    </source>
</evidence>
<dbReference type="Gene3D" id="2.40.50.140">
    <property type="entry name" value="Nucleic acid-binding proteins"/>
    <property type="match status" value="1"/>
</dbReference>
<dbReference type="AlphaFoldDB" id="A0A6C2UP02"/>
<reference evidence="8 9" key="1">
    <citation type="submission" date="2019-04" db="EMBL/GenBank/DDBJ databases">
        <authorList>
            <person name="Van Vliet M D."/>
        </authorList>
    </citation>
    <scope>NUCLEOTIDE SEQUENCE [LARGE SCALE GENOMIC DNA]</scope>
    <source>
        <strain evidence="8 9">F21</strain>
    </source>
</reference>
<evidence type="ECO:0000259" key="6">
    <source>
        <dbReference type="Pfam" id="PF01957"/>
    </source>
</evidence>
<dbReference type="PANTHER" id="PTHR33507">
    <property type="entry name" value="INNER MEMBRANE PROTEIN YBBJ"/>
    <property type="match status" value="1"/>
</dbReference>
<protein>
    <submittedName>
        <fullName evidence="8">Uncharacterized protein</fullName>
    </submittedName>
</protein>
<comment type="subcellular location">
    <subcellularLocation>
        <location evidence="1">Membrane</location>
        <topology evidence="1">Multi-pass membrane protein</topology>
    </subcellularLocation>
</comment>
<evidence type="ECO:0000256" key="2">
    <source>
        <dbReference type="ARBA" id="ARBA00022692"/>
    </source>
</evidence>
<feature type="domain" description="NfeD-like C-terminal" evidence="6">
    <location>
        <begin position="105"/>
        <end position="156"/>
    </location>
</feature>
<dbReference type="PANTHER" id="PTHR33507:SF3">
    <property type="entry name" value="INNER MEMBRANE PROTEIN YBBJ"/>
    <property type="match status" value="1"/>
</dbReference>
<evidence type="ECO:0000313" key="9">
    <source>
        <dbReference type="Proteomes" id="UP000346198"/>
    </source>
</evidence>
<keyword evidence="2 5" id="KW-0812">Transmembrane</keyword>
<dbReference type="InterPro" id="IPR002810">
    <property type="entry name" value="NfeD-like_C"/>
</dbReference>
<dbReference type="InterPro" id="IPR012340">
    <property type="entry name" value="NA-bd_OB-fold"/>
</dbReference>
<dbReference type="InterPro" id="IPR052165">
    <property type="entry name" value="Membrane_assoc_protease"/>
</dbReference>
<dbReference type="Proteomes" id="UP000346198">
    <property type="component" value="Unassembled WGS sequence"/>
</dbReference>
<gene>
    <name evidence="8" type="ORF">SCARR_03876</name>
</gene>